<keyword evidence="2" id="KW-1185">Reference proteome</keyword>
<name>A0ABZ1YP84_9NOCA</name>
<proteinExistence type="predicted"/>
<accession>A0ABZ1YP84</accession>
<dbReference type="Proteomes" id="UP001432062">
    <property type="component" value="Chromosome"/>
</dbReference>
<reference evidence="1" key="1">
    <citation type="submission" date="2022-10" db="EMBL/GenBank/DDBJ databases">
        <title>The complete genomes of actinobacterial strains from the NBC collection.</title>
        <authorList>
            <person name="Joergensen T.S."/>
            <person name="Alvarez Arevalo M."/>
            <person name="Sterndorff E.B."/>
            <person name="Faurdal D."/>
            <person name="Vuksanovic O."/>
            <person name="Mourched A.-S."/>
            <person name="Charusanti P."/>
            <person name="Shaw S."/>
            <person name="Blin K."/>
            <person name="Weber T."/>
        </authorList>
    </citation>
    <scope>NUCLEOTIDE SEQUENCE</scope>
    <source>
        <strain evidence="1">NBC_01482</strain>
    </source>
</reference>
<organism evidence="1 2">
    <name type="scientific">Nocardia vinacea</name>
    <dbReference type="NCBI Taxonomy" id="96468"/>
    <lineage>
        <taxon>Bacteria</taxon>
        <taxon>Bacillati</taxon>
        <taxon>Actinomycetota</taxon>
        <taxon>Actinomycetes</taxon>
        <taxon>Mycobacteriales</taxon>
        <taxon>Nocardiaceae</taxon>
        <taxon>Nocardia</taxon>
    </lineage>
</organism>
<evidence type="ECO:0000313" key="2">
    <source>
        <dbReference type="Proteomes" id="UP001432062"/>
    </source>
</evidence>
<evidence type="ECO:0000313" key="1">
    <source>
        <dbReference type="EMBL" id="WUV44080.1"/>
    </source>
</evidence>
<protein>
    <recommendedName>
        <fullName evidence="3">PKD domain-containing protein</fullName>
    </recommendedName>
</protein>
<evidence type="ECO:0008006" key="3">
    <source>
        <dbReference type="Google" id="ProtNLM"/>
    </source>
</evidence>
<sequence length="337" mass="36239">MPANPLATAFEFTLYAADGTTSKGALSGTWDAASKTFTLGDGNAAEVLSAIAVGAKVRIDNRWYLALPTYSRHQVPARSGYYAFDQYRGPNGNPIYPQRATEVGPSISKSVSGGGTHTGKVNGKVIMVCGLLDSDAFSWDGDWYSRQAKAALGNKYDDTFRLWYNDNADHIAPARTDRLIDYRGVLHQALRDVAAWAERGKAPAQSTHYDVTDSQISVPDHAAQRRGIQPVVDLEVNGRDRVEVSPGTTVTFKAKIELPPGTGEVVAAAWNFTGTGDVAPAALSGADRQSGVVTQTFTYDKPGTHFPSVLATAQRDGDPNDEFTKIDNLGRVCVVVR</sequence>
<dbReference type="RefSeq" id="WP_329406843.1">
    <property type="nucleotide sequence ID" value="NZ_CP109441.1"/>
</dbReference>
<gene>
    <name evidence="1" type="ORF">OG563_33570</name>
</gene>
<dbReference type="EMBL" id="CP109441">
    <property type="protein sequence ID" value="WUV44080.1"/>
    <property type="molecule type" value="Genomic_DNA"/>
</dbReference>